<dbReference type="RefSeq" id="WP_330196460.1">
    <property type="nucleotide sequence ID" value="NZ_JAZDRO010000003.1"/>
</dbReference>
<dbReference type="Proteomes" id="UP001310692">
    <property type="component" value="Unassembled WGS sequence"/>
</dbReference>
<name>A0ABU7LZB9_9PROT</name>
<dbReference type="Gene3D" id="1.10.3580.10">
    <property type="entry name" value="ATP12 ATPase"/>
    <property type="match status" value="1"/>
</dbReference>
<gene>
    <name evidence="5" type="ORF">V0U35_09455</name>
</gene>
<evidence type="ECO:0000313" key="6">
    <source>
        <dbReference type="Proteomes" id="UP001310692"/>
    </source>
</evidence>
<dbReference type="InterPro" id="IPR023335">
    <property type="entry name" value="ATP12_ortho_dom_sf"/>
</dbReference>
<feature type="region of interest" description="Disordered" evidence="4">
    <location>
        <begin position="1"/>
        <end position="20"/>
    </location>
</feature>
<evidence type="ECO:0000313" key="5">
    <source>
        <dbReference type="EMBL" id="MEE2566906.1"/>
    </source>
</evidence>
<dbReference type="Gene3D" id="3.30.2180.10">
    <property type="entry name" value="ATP12-like"/>
    <property type="match status" value="1"/>
</dbReference>
<dbReference type="SUPFAM" id="SSF160909">
    <property type="entry name" value="ATP12-like"/>
    <property type="match status" value="1"/>
</dbReference>
<dbReference type="EMBL" id="JAZDRO010000003">
    <property type="protein sequence ID" value="MEE2566906.1"/>
    <property type="molecule type" value="Genomic_DNA"/>
</dbReference>
<dbReference type="InterPro" id="IPR011419">
    <property type="entry name" value="ATP12_ATP_synth-F1-assembly"/>
</dbReference>
<dbReference type="Pfam" id="PF07542">
    <property type="entry name" value="ATP12"/>
    <property type="match status" value="1"/>
</dbReference>
<sequence>MSRFETKPGVKVPRPEDTRPKRFYKAAGTTPADGGFAVTLDGRPVRTVMKRPLVLPTKKLAEAVAAEWDAQGERVDPPSMPLTRLSNVTVDQAGERRDAFIAEVLKYAETDLLRHRADGPGELVETQTRVWQPFLDWAEQDLGAHLPAVTGILPADTRPEALDALKARAEIYDDWRLTALVQAASLSCSAVLGFALVEGKADGETVFAASRVDEDFQASQWGEDSEAAAAAAVLKGELQACARLLAALG</sequence>
<protein>
    <submittedName>
        <fullName evidence="5">ATP12 family protein</fullName>
    </submittedName>
</protein>
<organism evidence="5 6">
    <name type="scientific">Hyphobacterium marinum</name>
    <dbReference type="NCBI Taxonomy" id="3116574"/>
    <lineage>
        <taxon>Bacteria</taxon>
        <taxon>Pseudomonadati</taxon>
        <taxon>Pseudomonadota</taxon>
        <taxon>Alphaproteobacteria</taxon>
        <taxon>Maricaulales</taxon>
        <taxon>Maricaulaceae</taxon>
        <taxon>Hyphobacterium</taxon>
    </lineage>
</organism>
<reference evidence="5 6" key="1">
    <citation type="submission" date="2024-01" db="EMBL/GenBank/DDBJ databases">
        <title>Hyphobacterium bacterium isolated from marine sediment.</title>
        <authorList>
            <person name="Zhao S."/>
        </authorList>
    </citation>
    <scope>NUCLEOTIDE SEQUENCE [LARGE SCALE GENOMIC DNA]</scope>
    <source>
        <strain evidence="5 6">Y60-23</strain>
    </source>
</reference>
<evidence type="ECO:0000256" key="1">
    <source>
        <dbReference type="ARBA" id="ARBA00008231"/>
    </source>
</evidence>
<keyword evidence="6" id="KW-1185">Reference proteome</keyword>
<comment type="caution">
    <text evidence="5">The sequence shown here is derived from an EMBL/GenBank/DDBJ whole genome shotgun (WGS) entry which is preliminary data.</text>
</comment>
<keyword evidence="2" id="KW-0809">Transit peptide</keyword>
<proteinExistence type="inferred from homology"/>
<comment type="similarity">
    <text evidence="1">Belongs to the ATP12 family.</text>
</comment>
<dbReference type="PANTHER" id="PTHR21013:SF10">
    <property type="entry name" value="ATP SYNTHASE MITOCHONDRIAL F1 COMPLEX ASSEMBLY FACTOR 2"/>
    <property type="match status" value="1"/>
</dbReference>
<evidence type="ECO:0000256" key="4">
    <source>
        <dbReference type="SAM" id="MobiDB-lite"/>
    </source>
</evidence>
<evidence type="ECO:0000256" key="2">
    <source>
        <dbReference type="ARBA" id="ARBA00022946"/>
    </source>
</evidence>
<dbReference type="InterPro" id="IPR042272">
    <property type="entry name" value="ATP12_ATP_synth-F1-assembly_N"/>
</dbReference>
<accession>A0ABU7LZB9</accession>
<evidence type="ECO:0000256" key="3">
    <source>
        <dbReference type="ARBA" id="ARBA00023186"/>
    </source>
</evidence>
<keyword evidence="3" id="KW-0143">Chaperone</keyword>
<dbReference type="PANTHER" id="PTHR21013">
    <property type="entry name" value="ATP SYNTHASE MITOCHONDRIAL F1 COMPLEX ASSEMBLY FACTOR 2/ATP12 PROTEIN, MITOCHONDRIAL PRECURSOR"/>
    <property type="match status" value="1"/>
</dbReference>